<dbReference type="PANTHER" id="PTHR34822:SF1">
    <property type="entry name" value="GRPB FAMILY PROTEIN"/>
    <property type="match status" value="1"/>
</dbReference>
<dbReference type="SUPFAM" id="SSF81301">
    <property type="entry name" value="Nucleotidyltransferase"/>
    <property type="match status" value="1"/>
</dbReference>
<dbReference type="AlphaFoldDB" id="M5UBX6"/>
<dbReference type="PATRIC" id="fig|1263870.3.peg.3361"/>
<keyword evidence="3" id="KW-1185">Reference proteome</keyword>
<evidence type="ECO:0008006" key="4">
    <source>
        <dbReference type="Google" id="ProtNLM"/>
    </source>
</evidence>
<gene>
    <name evidence="2" type="ORF">RSSM_03168</name>
</gene>
<feature type="region of interest" description="Disordered" evidence="1">
    <location>
        <begin position="16"/>
        <end position="35"/>
    </location>
</feature>
<accession>M5UBX6</accession>
<dbReference type="OrthoDB" id="9799092at2"/>
<dbReference type="RefSeq" id="WP_008679985.1">
    <property type="nucleotide sequence ID" value="NZ_ANOH01000218.1"/>
</dbReference>
<proteinExistence type="predicted"/>
<dbReference type="PANTHER" id="PTHR34822">
    <property type="entry name" value="GRPB DOMAIN PROTEIN (AFU_ORTHOLOGUE AFUA_1G01530)"/>
    <property type="match status" value="1"/>
</dbReference>
<dbReference type="InterPro" id="IPR043519">
    <property type="entry name" value="NT_sf"/>
</dbReference>
<evidence type="ECO:0000313" key="2">
    <source>
        <dbReference type="EMBL" id="EMI55356.1"/>
    </source>
</evidence>
<dbReference type="Proteomes" id="UP000011885">
    <property type="component" value="Unassembled WGS sequence"/>
</dbReference>
<dbReference type="Gene3D" id="3.30.460.10">
    <property type="entry name" value="Beta Polymerase, domain 2"/>
    <property type="match status" value="1"/>
</dbReference>
<evidence type="ECO:0000313" key="3">
    <source>
        <dbReference type="Proteomes" id="UP000011885"/>
    </source>
</evidence>
<dbReference type="Pfam" id="PF04229">
    <property type="entry name" value="GrpB"/>
    <property type="match status" value="1"/>
</dbReference>
<reference evidence="2 3" key="1">
    <citation type="journal article" date="2013" name="Mar. Genomics">
        <title>Expression of sulfatases in Rhodopirellula baltica and the diversity of sulfatases in the genus Rhodopirellula.</title>
        <authorList>
            <person name="Wegner C.E."/>
            <person name="Richter-Heitmann T."/>
            <person name="Klindworth A."/>
            <person name="Klockow C."/>
            <person name="Richter M."/>
            <person name="Achstetter T."/>
            <person name="Glockner F.O."/>
            <person name="Harder J."/>
        </authorList>
    </citation>
    <scope>NUCLEOTIDE SEQUENCE [LARGE SCALE GENOMIC DNA]</scope>
    <source>
        <strain evidence="2 3">SM41</strain>
    </source>
</reference>
<organism evidence="2 3">
    <name type="scientific">Rhodopirellula sallentina SM41</name>
    <dbReference type="NCBI Taxonomy" id="1263870"/>
    <lineage>
        <taxon>Bacteria</taxon>
        <taxon>Pseudomonadati</taxon>
        <taxon>Planctomycetota</taxon>
        <taxon>Planctomycetia</taxon>
        <taxon>Pirellulales</taxon>
        <taxon>Pirellulaceae</taxon>
        <taxon>Rhodopirellula</taxon>
    </lineage>
</organism>
<dbReference type="InterPro" id="IPR007344">
    <property type="entry name" value="GrpB/CoaE"/>
</dbReference>
<sequence>MFSSFHFDRARKGDGLTQPFWQGEPSDRDDEPGRVRLMHHDPRWRQEFEQTRSSILQCCEGRVVAVEHIGSTAISGIIARPIVDAVAVVADPVDLDDSAALIEGLNFLPVDSPEWVPTGGGRQISLHKPRHGEITHRVYAVTQGSPLLLLATRLRDYLRSSPEEAIAFEEAKVNAWQQCEGDPQAYAEAMSSVFAGIDPR</sequence>
<evidence type="ECO:0000256" key="1">
    <source>
        <dbReference type="SAM" id="MobiDB-lite"/>
    </source>
</evidence>
<comment type="caution">
    <text evidence="2">The sequence shown here is derived from an EMBL/GenBank/DDBJ whole genome shotgun (WGS) entry which is preliminary data.</text>
</comment>
<dbReference type="EMBL" id="ANOH01000218">
    <property type="protein sequence ID" value="EMI55356.1"/>
    <property type="molecule type" value="Genomic_DNA"/>
</dbReference>
<protein>
    <recommendedName>
        <fullName evidence="4">Dephospho-CoA kinase/protein folding accessory domain-containing protein</fullName>
    </recommendedName>
</protein>
<name>M5UBX6_9BACT</name>